<keyword evidence="2" id="KW-0812">Transmembrane</keyword>
<gene>
    <name evidence="3" type="ORF">DEE74_26280</name>
</gene>
<keyword evidence="1" id="KW-0175">Coiled coil</keyword>
<accession>A0AAW4QCY9</accession>
<protein>
    <submittedName>
        <fullName evidence="3">Uncharacterized protein</fullName>
    </submittedName>
</protein>
<evidence type="ECO:0000313" key="3">
    <source>
        <dbReference type="EMBL" id="MBX3893381.1"/>
    </source>
</evidence>
<sequence>MTSLTSQKEPLDSAQLFVNLREVSRVLAHEVDRLTDELPKSEKQVRSAAEGIALARGDIQALAQHAKMLNDTWRRSEELAESVGKAAAKASVKAIEETVEELTDQLKNSVIEATKAARDLDRAMHINKAFWKIALMLGCALVACTAALMYKIMKPSDEDVRERRNGEMLEKVYRKTDGKERAAWQKFFDTNGIVVDK</sequence>
<name>A0AAW4QCY9_RALPI</name>
<dbReference type="EMBL" id="QGBI01000039">
    <property type="protein sequence ID" value="MBX3893381.1"/>
    <property type="molecule type" value="Genomic_DNA"/>
</dbReference>
<feature type="transmembrane region" description="Helical" evidence="2">
    <location>
        <begin position="129"/>
        <end position="150"/>
    </location>
</feature>
<dbReference type="Proteomes" id="UP001199322">
    <property type="component" value="Unassembled WGS sequence"/>
</dbReference>
<evidence type="ECO:0000313" key="4">
    <source>
        <dbReference type="Proteomes" id="UP001199322"/>
    </source>
</evidence>
<dbReference type="AlphaFoldDB" id="A0AAW4QCY9"/>
<reference evidence="3" key="1">
    <citation type="submission" date="2018-06" db="EMBL/GenBank/DDBJ databases">
        <authorList>
            <person name="O'Rourke A."/>
        </authorList>
    </citation>
    <scope>NUCLEOTIDE SEQUENCE</scope>
    <source>
        <strain evidence="3">132550021-3</strain>
    </source>
</reference>
<dbReference type="RefSeq" id="WP_112189009.1">
    <property type="nucleotide sequence ID" value="NZ_QGAQ01000038.1"/>
</dbReference>
<evidence type="ECO:0000256" key="1">
    <source>
        <dbReference type="SAM" id="Coils"/>
    </source>
</evidence>
<keyword evidence="2" id="KW-1133">Transmembrane helix</keyword>
<evidence type="ECO:0000256" key="2">
    <source>
        <dbReference type="SAM" id="Phobius"/>
    </source>
</evidence>
<organism evidence="3 4">
    <name type="scientific">Ralstonia pickettii</name>
    <name type="common">Burkholderia pickettii</name>
    <dbReference type="NCBI Taxonomy" id="329"/>
    <lineage>
        <taxon>Bacteria</taxon>
        <taxon>Pseudomonadati</taxon>
        <taxon>Pseudomonadota</taxon>
        <taxon>Betaproteobacteria</taxon>
        <taxon>Burkholderiales</taxon>
        <taxon>Burkholderiaceae</taxon>
        <taxon>Ralstonia</taxon>
    </lineage>
</organism>
<feature type="coiled-coil region" evidence="1">
    <location>
        <begin position="85"/>
        <end position="112"/>
    </location>
</feature>
<keyword evidence="2" id="KW-0472">Membrane</keyword>
<comment type="caution">
    <text evidence="3">The sequence shown here is derived from an EMBL/GenBank/DDBJ whole genome shotgun (WGS) entry which is preliminary data.</text>
</comment>
<proteinExistence type="predicted"/>